<sequence>MLNTYMIDLESGSLCPDNNELEIPMRNYRIDRINRTHRALSLDFSFAHPVNNNAEIGLIVEKWSEGVWRAIHVFPTKFPFCKIADSHVKTFQDIFVNLKKGMGLKNSERCDIPAGNYSVRTPVDIRGEIPFWDGRFRSTFVLKRIATGKKIFCVKSLVNLVEVPQ</sequence>
<name>A0AA38MCX2_9CUCU</name>
<keyword evidence="1" id="KW-0732">Signal</keyword>
<evidence type="ECO:0000256" key="1">
    <source>
        <dbReference type="ARBA" id="ARBA00022729"/>
    </source>
</evidence>
<accession>A0AA38MCX2</accession>
<organism evidence="2 3">
    <name type="scientific">Zophobas morio</name>
    <dbReference type="NCBI Taxonomy" id="2755281"/>
    <lineage>
        <taxon>Eukaryota</taxon>
        <taxon>Metazoa</taxon>
        <taxon>Ecdysozoa</taxon>
        <taxon>Arthropoda</taxon>
        <taxon>Hexapoda</taxon>
        <taxon>Insecta</taxon>
        <taxon>Pterygota</taxon>
        <taxon>Neoptera</taxon>
        <taxon>Endopterygota</taxon>
        <taxon>Coleoptera</taxon>
        <taxon>Polyphaga</taxon>
        <taxon>Cucujiformia</taxon>
        <taxon>Tenebrionidae</taxon>
        <taxon>Zophobas</taxon>
    </lineage>
</organism>
<keyword evidence="3" id="KW-1185">Reference proteome</keyword>
<gene>
    <name evidence="2" type="ORF">Zmor_017594</name>
</gene>
<dbReference type="Gene3D" id="2.70.220.10">
    <property type="entry name" value="Ganglioside GM2 activator"/>
    <property type="match status" value="1"/>
</dbReference>
<proteinExistence type="predicted"/>
<evidence type="ECO:0000313" key="2">
    <source>
        <dbReference type="EMBL" id="KAJ3651563.1"/>
    </source>
</evidence>
<dbReference type="AlphaFoldDB" id="A0AA38MCX2"/>
<dbReference type="EMBL" id="JALNTZ010000005">
    <property type="protein sequence ID" value="KAJ3651563.1"/>
    <property type="molecule type" value="Genomic_DNA"/>
</dbReference>
<dbReference type="PANTHER" id="PTHR21112">
    <property type="entry name" value="CHEMOSENSORY PROTEIN A 29A-RELATED"/>
    <property type="match status" value="1"/>
</dbReference>
<reference evidence="2" key="1">
    <citation type="journal article" date="2023" name="G3 (Bethesda)">
        <title>Whole genome assemblies of Zophobas morio and Tenebrio molitor.</title>
        <authorList>
            <person name="Kaur S."/>
            <person name="Stinson S.A."/>
            <person name="diCenzo G.C."/>
        </authorList>
    </citation>
    <scope>NUCLEOTIDE SEQUENCE</scope>
    <source>
        <strain evidence="2">QUZm001</strain>
    </source>
</reference>
<dbReference type="Proteomes" id="UP001168821">
    <property type="component" value="Unassembled WGS sequence"/>
</dbReference>
<comment type="caution">
    <text evidence="2">The sequence shown here is derived from an EMBL/GenBank/DDBJ whole genome shotgun (WGS) entry which is preliminary data.</text>
</comment>
<dbReference type="InterPro" id="IPR036846">
    <property type="entry name" value="GM2-AP_sf"/>
</dbReference>
<dbReference type="PANTHER" id="PTHR21112:SF0">
    <property type="entry name" value="CHEMOSENSORY PROTEIN A 29A-RELATED"/>
    <property type="match status" value="1"/>
</dbReference>
<protein>
    <recommendedName>
        <fullName evidence="4">MD-2-related lipid-recognition domain-containing protein</fullName>
    </recommendedName>
</protein>
<evidence type="ECO:0000313" key="3">
    <source>
        <dbReference type="Proteomes" id="UP001168821"/>
    </source>
</evidence>
<evidence type="ECO:0008006" key="4">
    <source>
        <dbReference type="Google" id="ProtNLM"/>
    </source>
</evidence>